<dbReference type="Gene3D" id="1.10.10.10">
    <property type="entry name" value="Winged helix-like DNA-binding domain superfamily/Winged helix DNA-binding domain"/>
    <property type="match status" value="1"/>
</dbReference>
<dbReference type="RefSeq" id="WP_185060848.1">
    <property type="nucleotide sequence ID" value="NZ_BAABJP010000029.1"/>
</dbReference>
<dbReference type="Pfam" id="PF00392">
    <property type="entry name" value="GntR"/>
    <property type="match status" value="1"/>
</dbReference>
<dbReference type="SMART" id="SM00866">
    <property type="entry name" value="UTRA"/>
    <property type="match status" value="1"/>
</dbReference>
<feature type="domain" description="HTH gntR-type" evidence="4">
    <location>
        <begin position="21"/>
        <end position="89"/>
    </location>
</feature>
<dbReference type="SMART" id="SM00345">
    <property type="entry name" value="HTH_GNTR"/>
    <property type="match status" value="1"/>
</dbReference>
<dbReference type="Pfam" id="PF07702">
    <property type="entry name" value="UTRA"/>
    <property type="match status" value="1"/>
</dbReference>
<dbReference type="InterPro" id="IPR036390">
    <property type="entry name" value="WH_DNA-bd_sf"/>
</dbReference>
<dbReference type="Proteomes" id="UP001428817">
    <property type="component" value="Unassembled WGS sequence"/>
</dbReference>
<keyword evidence="6" id="KW-1185">Reference proteome</keyword>
<accession>A0ABP9QJR3</accession>
<dbReference type="CDD" id="cd07377">
    <property type="entry name" value="WHTH_GntR"/>
    <property type="match status" value="1"/>
</dbReference>
<dbReference type="PROSITE" id="PS50949">
    <property type="entry name" value="HTH_GNTR"/>
    <property type="match status" value="1"/>
</dbReference>
<evidence type="ECO:0000256" key="1">
    <source>
        <dbReference type="ARBA" id="ARBA00023015"/>
    </source>
</evidence>
<comment type="caution">
    <text evidence="5">The sequence shown here is derived from an EMBL/GenBank/DDBJ whole genome shotgun (WGS) entry which is preliminary data.</text>
</comment>
<gene>
    <name evidence="5" type="ORF">GCM10023321_49530</name>
</gene>
<dbReference type="PANTHER" id="PTHR44846:SF1">
    <property type="entry name" value="MANNOSYL-D-GLYCERATE TRANSPORT_METABOLISM SYSTEM REPRESSOR MNGR-RELATED"/>
    <property type="match status" value="1"/>
</dbReference>
<evidence type="ECO:0000313" key="6">
    <source>
        <dbReference type="Proteomes" id="UP001428817"/>
    </source>
</evidence>
<keyword evidence="2" id="KW-0238">DNA-binding</keyword>
<dbReference type="PANTHER" id="PTHR44846">
    <property type="entry name" value="MANNOSYL-D-GLYCERATE TRANSPORT/METABOLISM SYSTEM REPRESSOR MNGR-RELATED"/>
    <property type="match status" value="1"/>
</dbReference>
<evidence type="ECO:0000313" key="5">
    <source>
        <dbReference type="EMBL" id="GAA5163124.1"/>
    </source>
</evidence>
<reference evidence="6" key="1">
    <citation type="journal article" date="2019" name="Int. J. Syst. Evol. Microbiol.">
        <title>The Global Catalogue of Microorganisms (GCM) 10K type strain sequencing project: providing services to taxonomists for standard genome sequencing and annotation.</title>
        <authorList>
            <consortium name="The Broad Institute Genomics Platform"/>
            <consortium name="The Broad Institute Genome Sequencing Center for Infectious Disease"/>
            <person name="Wu L."/>
            <person name="Ma J."/>
        </authorList>
    </citation>
    <scope>NUCLEOTIDE SEQUENCE [LARGE SCALE GENOMIC DNA]</scope>
    <source>
        <strain evidence="6">JCM 18303</strain>
    </source>
</reference>
<keyword evidence="1" id="KW-0805">Transcription regulation</keyword>
<dbReference type="Gene3D" id="3.40.1410.10">
    <property type="entry name" value="Chorismate lyase-like"/>
    <property type="match status" value="1"/>
</dbReference>
<organism evidence="5 6">
    <name type="scientific">Pseudonocardia eucalypti</name>
    <dbReference type="NCBI Taxonomy" id="648755"/>
    <lineage>
        <taxon>Bacteria</taxon>
        <taxon>Bacillati</taxon>
        <taxon>Actinomycetota</taxon>
        <taxon>Actinomycetes</taxon>
        <taxon>Pseudonocardiales</taxon>
        <taxon>Pseudonocardiaceae</taxon>
        <taxon>Pseudonocardia</taxon>
    </lineage>
</organism>
<dbReference type="InterPro" id="IPR011663">
    <property type="entry name" value="UTRA"/>
</dbReference>
<protein>
    <recommendedName>
        <fullName evidence="4">HTH gntR-type domain-containing protein</fullName>
    </recommendedName>
</protein>
<dbReference type="EMBL" id="BAABJP010000029">
    <property type="protein sequence ID" value="GAA5163124.1"/>
    <property type="molecule type" value="Genomic_DNA"/>
</dbReference>
<keyword evidence="3" id="KW-0804">Transcription</keyword>
<dbReference type="InterPro" id="IPR050679">
    <property type="entry name" value="Bact_HTH_transcr_reg"/>
</dbReference>
<dbReference type="InterPro" id="IPR000524">
    <property type="entry name" value="Tscrpt_reg_HTH_GntR"/>
</dbReference>
<evidence type="ECO:0000256" key="3">
    <source>
        <dbReference type="ARBA" id="ARBA00023163"/>
    </source>
</evidence>
<sequence length="265" mass="29581">MSDSGLGDDFPAAPVTFDPAVPLHHQVYLHLRGEIADGLWQGRDDFPGEREVAEQLGVSVITSRAALDRLASDGWIERRRGRRPRILYRLESAGDPAPEAGPSMFEFGPFRPYAYRVLLAETRIAPAEACAAFGVPAGERLWQCMRLRSVDGRSHSVTHNVQHPGVGERHTADQLEQEPMVQLLTRAGYTIHRLRRRVGILHSPALVTEALGLTIAEQVLVTTFSLHHPDDSVLEWVRIYLHPDQSTPEETMDFATGKWSSAEHM</sequence>
<evidence type="ECO:0000256" key="2">
    <source>
        <dbReference type="ARBA" id="ARBA00023125"/>
    </source>
</evidence>
<name>A0ABP9QJR3_9PSEU</name>
<dbReference type="SUPFAM" id="SSF64288">
    <property type="entry name" value="Chorismate lyase-like"/>
    <property type="match status" value="1"/>
</dbReference>
<dbReference type="InterPro" id="IPR036388">
    <property type="entry name" value="WH-like_DNA-bd_sf"/>
</dbReference>
<dbReference type="SUPFAM" id="SSF46785">
    <property type="entry name" value="Winged helix' DNA-binding domain"/>
    <property type="match status" value="1"/>
</dbReference>
<proteinExistence type="predicted"/>
<dbReference type="InterPro" id="IPR028978">
    <property type="entry name" value="Chorismate_lyase_/UTRA_dom_sf"/>
</dbReference>
<evidence type="ECO:0000259" key="4">
    <source>
        <dbReference type="PROSITE" id="PS50949"/>
    </source>
</evidence>